<accession>A0A0B8NRX5</accession>
<reference evidence="2 3" key="1">
    <citation type="submission" date="2015-01" db="EMBL/GenBank/DDBJ databases">
        <title>Vibrio sp. C1 JCM 19231 whole genome shotgun sequence.</title>
        <authorList>
            <person name="Sawabe T."/>
            <person name="Meirelles P."/>
            <person name="Feng G."/>
            <person name="Sayaka M."/>
            <person name="Hattori M."/>
            <person name="Ohkuma M."/>
        </authorList>
    </citation>
    <scope>NUCLEOTIDE SEQUENCE [LARGE SCALE GENOMIC DNA]</scope>
    <source>
        <strain evidence="3">JCM 19231</strain>
    </source>
</reference>
<evidence type="ECO:0000259" key="1">
    <source>
        <dbReference type="Pfam" id="PF01872"/>
    </source>
</evidence>
<keyword evidence="3" id="KW-1185">Reference proteome</keyword>
<dbReference type="InterPro" id="IPR024072">
    <property type="entry name" value="DHFR-like_dom_sf"/>
</dbReference>
<proteinExistence type="predicted"/>
<protein>
    <submittedName>
        <fullName evidence="2">Dihydrofolate reductase homolog</fullName>
    </submittedName>
</protein>
<dbReference type="AlphaFoldDB" id="A0A0B8NRX5"/>
<name>A0A0B8NRX5_9VIBR</name>
<gene>
    <name evidence="2" type="ORF">JCM19231_1883</name>
</gene>
<dbReference type="Proteomes" id="UP000031671">
    <property type="component" value="Unassembled WGS sequence"/>
</dbReference>
<sequence length="179" mass="19937">MANIVYIATSLDGYIADKNNDLDWLHQVPNPDGSDFGFAEFMDSIDALVMGRNTMEKVLSFGIDWPYNKPVYVLSSKLTQAPEGLEDKIFPVKGTPEEITATLKEKGLNNLYIDGGKTVQSFLQEDLIDKLVITTIPILLGGGIPLFSDLEQPLQFKLEKSETLNDLLVKNTFTRSDYA</sequence>
<dbReference type="SUPFAM" id="SSF53597">
    <property type="entry name" value="Dihydrofolate reductase-like"/>
    <property type="match status" value="1"/>
</dbReference>
<dbReference type="PANTHER" id="PTHR38011">
    <property type="entry name" value="DIHYDROFOLATE REDUCTASE FAMILY PROTEIN (AFU_ORTHOLOGUE AFUA_8G06820)"/>
    <property type="match status" value="1"/>
</dbReference>
<reference evidence="2 3" key="2">
    <citation type="submission" date="2015-01" db="EMBL/GenBank/DDBJ databases">
        <authorList>
            <consortium name="NBRP consortium"/>
            <person name="Sawabe T."/>
            <person name="Meirelles P."/>
            <person name="Feng G."/>
            <person name="Sayaka M."/>
            <person name="Hattori M."/>
            <person name="Ohkuma M."/>
        </authorList>
    </citation>
    <scope>NUCLEOTIDE SEQUENCE [LARGE SCALE GENOMIC DNA]</scope>
    <source>
        <strain evidence="3">JCM 19231</strain>
    </source>
</reference>
<dbReference type="GO" id="GO:0009231">
    <property type="term" value="P:riboflavin biosynthetic process"/>
    <property type="evidence" value="ECO:0007669"/>
    <property type="project" value="InterPro"/>
</dbReference>
<evidence type="ECO:0000313" key="3">
    <source>
        <dbReference type="Proteomes" id="UP000031671"/>
    </source>
</evidence>
<dbReference type="EMBL" id="BBRZ01000010">
    <property type="protein sequence ID" value="GAM55067.1"/>
    <property type="molecule type" value="Genomic_DNA"/>
</dbReference>
<comment type="caution">
    <text evidence="2">The sequence shown here is derived from an EMBL/GenBank/DDBJ whole genome shotgun (WGS) entry which is preliminary data.</text>
</comment>
<dbReference type="PANTHER" id="PTHR38011:SF11">
    <property type="entry name" value="2,5-DIAMINO-6-RIBOSYLAMINO-4(3H)-PYRIMIDINONE 5'-PHOSPHATE REDUCTASE"/>
    <property type="match status" value="1"/>
</dbReference>
<organism evidence="2 3">
    <name type="scientific">Vibrio ishigakensis</name>
    <dbReference type="NCBI Taxonomy" id="1481914"/>
    <lineage>
        <taxon>Bacteria</taxon>
        <taxon>Pseudomonadati</taxon>
        <taxon>Pseudomonadota</taxon>
        <taxon>Gammaproteobacteria</taxon>
        <taxon>Vibrionales</taxon>
        <taxon>Vibrionaceae</taxon>
        <taxon>Vibrio</taxon>
    </lineage>
</organism>
<dbReference type="Gene3D" id="3.40.430.10">
    <property type="entry name" value="Dihydrofolate Reductase, subunit A"/>
    <property type="match status" value="1"/>
</dbReference>
<dbReference type="RefSeq" id="WP_261837071.1">
    <property type="nucleotide sequence ID" value="NZ_AP024882.1"/>
</dbReference>
<dbReference type="Pfam" id="PF01872">
    <property type="entry name" value="RibD_C"/>
    <property type="match status" value="1"/>
</dbReference>
<dbReference type="InterPro" id="IPR002734">
    <property type="entry name" value="RibDG_C"/>
</dbReference>
<feature type="domain" description="Bacterial bifunctional deaminase-reductase C-terminal" evidence="1">
    <location>
        <begin position="4"/>
        <end position="165"/>
    </location>
</feature>
<dbReference type="InterPro" id="IPR050765">
    <property type="entry name" value="Riboflavin_Biosynth_HTPR"/>
</dbReference>
<dbReference type="GO" id="GO:0008703">
    <property type="term" value="F:5-amino-6-(5-phosphoribosylamino)uracil reductase activity"/>
    <property type="evidence" value="ECO:0007669"/>
    <property type="project" value="InterPro"/>
</dbReference>
<evidence type="ECO:0000313" key="2">
    <source>
        <dbReference type="EMBL" id="GAM55067.1"/>
    </source>
</evidence>